<reference evidence="8" key="1">
    <citation type="submission" date="2023-07" db="EMBL/GenBank/DDBJ databases">
        <title>Identification and characterization of horizontal gene transfer across gut microbiota members of farm animals based on homology search.</title>
        <authorList>
            <person name="Schwarzerova J."/>
            <person name="Nykrynova M."/>
            <person name="Jureckova K."/>
            <person name="Cejkova D."/>
            <person name="Rychlik I."/>
        </authorList>
    </citation>
    <scope>NUCLEOTIDE SEQUENCE [LARGE SCALE GENOMIC DNA]</scope>
    <source>
        <strain evidence="8">109_WCHN</strain>
    </source>
</reference>
<protein>
    <recommendedName>
        <fullName evidence="1">site-specific DNA-methyltransferase (adenine-specific)</fullName>
        <ecNumber evidence="1">2.1.1.72</ecNumber>
    </recommendedName>
</protein>
<dbReference type="InterPro" id="IPR029063">
    <property type="entry name" value="SAM-dependent_MTases_sf"/>
</dbReference>
<sequence length="1191" mass="136694">METNKLKRFATEARNILMQGVAHRFTALGFQPDGTPVEEPQLLGGGATFMGDTVTEDFYHKWQSLAAAIHRHGLKDVAEEAAYTWFNRLMAIRIMTKNGLIPPVLQYESPGVYVPLIVSEARQGRLPQMNEEERSRLMPLLDDDSRTTEQFSLLIVAFCHATPILHRCFGHIADYTELLLPANILAEGGFVDLINHTDFIAEEDYRSSELIGWLYQFYIAEKKDEVFAAKGKFTASEIPAATQIFTPNWIVKYMVQNTVGRIYLDNNPYETEAAQDWKYLVKPSEPTPDDRILRYGDLTDLRLADLACGSGHILGEMFDMLYTLYINDGYSRREAIENIFRRNLTGVDIDTRAKQLAQFALLLKACQRDASFADCHCMPRVLDMPQPYPDKEHLTRALADYIMTDNGEAIAELADAVCLMDEADNLGSIMKFGLSERTRNILAVRTEEYEQQTMPGESVSGLLPYMRIILALTERYHALVMNPPYMGGGNMNVVLSNYVKKNYPEGKADLATVFVERMPQLLQKNGRYSFIIPPSWMFLSTFEGLRKQIIEHQTIDSLLHLSRGVFGADFGASSAVIVNVESKDTYGMYFRLIERTFQEFDQQHLRMLFEQTLANHDFKYNFKKYTKDVISLPYSEEGNRIYYPHVSQQNFEKIPGCPIGYWVSEKIFARFAGNLALSAVAKPCVGLQTADNARFLRYWHEVNLEKIGFGCSSAEEALEARKKWFPYNKGGGFRRWYGLNEYVINWHNDGEEIKNFTPAVIRNPSYYFKEGITFPRIGSNLFYARYTTSGFVFDCNGPSCFPQKNRDFILGFFNSSVMMELLSILCPTLSFQIGDSFKVPLIINDNEFIDSLVSQNISISKSDWDAHETSWDFQENELVRLSKEAGEGSHRLSDLMDAYREHWTEQFLQLHANEEELNRQFIEIYGLEDELTPDVPPEEITILQQGEIYIENGQIVWQNDVIVKQLISYAVGCMLGRYRLDKPGLHIAHPEPTAEEIAAYTFNGKQWSIDEDGILPLMPSDTDFADNATVMFKRWLVVAFGEDTLVDNLNCVEAALGKSLDDYFVKDFWKDHKKMYQNRPIYWLFSSKKGAFQCLAYMHRMNAYTAERIRTKYLLPHIEWLVQQQTEMETNAANLNARERKQLDSITRQLAECREYHDRLHTVADEQIAFDLDDGVVVNYAKFGDVLAKLK</sequence>
<gene>
    <name evidence="7" type="primary">pglX</name>
    <name evidence="7" type="ORF">QUW60_12165</name>
</gene>
<evidence type="ECO:0000256" key="2">
    <source>
        <dbReference type="ARBA" id="ARBA00022603"/>
    </source>
</evidence>
<feature type="domain" description="Type II methyltransferase M.TaqI-like" evidence="6">
    <location>
        <begin position="343"/>
        <end position="566"/>
    </location>
</feature>
<keyword evidence="2 7" id="KW-0489">Methyltransferase</keyword>
<evidence type="ECO:0000259" key="6">
    <source>
        <dbReference type="Pfam" id="PF07669"/>
    </source>
</evidence>
<dbReference type="PANTHER" id="PTHR33841:SF1">
    <property type="entry name" value="DNA METHYLTRANSFERASE A"/>
    <property type="match status" value="1"/>
</dbReference>
<dbReference type="RefSeq" id="WP_289560804.1">
    <property type="nucleotide sequence ID" value="NZ_JAUDEN010000024.1"/>
</dbReference>
<evidence type="ECO:0000313" key="7">
    <source>
        <dbReference type="EMBL" id="MDM8325970.1"/>
    </source>
</evidence>
<evidence type="ECO:0000256" key="1">
    <source>
        <dbReference type="ARBA" id="ARBA00011900"/>
    </source>
</evidence>
<dbReference type="PRINTS" id="PR00507">
    <property type="entry name" value="N12N6MTFRASE"/>
</dbReference>
<dbReference type="InterPro" id="IPR050953">
    <property type="entry name" value="N4_N6_ade-DNA_methylase"/>
</dbReference>
<dbReference type="InterPro" id="IPR047939">
    <property type="entry name" value="BREX_1_PglX"/>
</dbReference>
<name>A0ABT7VI28_9BACE</name>
<dbReference type="Gene3D" id="3.40.50.150">
    <property type="entry name" value="Vaccinia Virus protein VP39"/>
    <property type="match status" value="1"/>
</dbReference>
<dbReference type="Proteomes" id="UP001169458">
    <property type="component" value="Unassembled WGS sequence"/>
</dbReference>
<accession>A0ABT7VI28</accession>
<evidence type="ECO:0000256" key="3">
    <source>
        <dbReference type="ARBA" id="ARBA00022679"/>
    </source>
</evidence>
<comment type="catalytic activity">
    <reaction evidence="5">
        <text>a 2'-deoxyadenosine in DNA + S-adenosyl-L-methionine = an N(6)-methyl-2'-deoxyadenosine in DNA + S-adenosyl-L-homocysteine + H(+)</text>
        <dbReference type="Rhea" id="RHEA:15197"/>
        <dbReference type="Rhea" id="RHEA-COMP:12418"/>
        <dbReference type="Rhea" id="RHEA-COMP:12419"/>
        <dbReference type="ChEBI" id="CHEBI:15378"/>
        <dbReference type="ChEBI" id="CHEBI:57856"/>
        <dbReference type="ChEBI" id="CHEBI:59789"/>
        <dbReference type="ChEBI" id="CHEBI:90615"/>
        <dbReference type="ChEBI" id="CHEBI:90616"/>
        <dbReference type="EC" id="2.1.1.72"/>
    </reaction>
</comment>
<proteinExistence type="predicted"/>
<dbReference type="GO" id="GO:0032259">
    <property type="term" value="P:methylation"/>
    <property type="evidence" value="ECO:0007669"/>
    <property type="project" value="UniProtKB-KW"/>
</dbReference>
<evidence type="ECO:0000313" key="8">
    <source>
        <dbReference type="Proteomes" id="UP001169458"/>
    </source>
</evidence>
<evidence type="ECO:0000256" key="4">
    <source>
        <dbReference type="ARBA" id="ARBA00022691"/>
    </source>
</evidence>
<dbReference type="PANTHER" id="PTHR33841">
    <property type="entry name" value="DNA METHYLTRANSFERASE YEEA-RELATED"/>
    <property type="match status" value="1"/>
</dbReference>
<evidence type="ECO:0000256" key="5">
    <source>
        <dbReference type="ARBA" id="ARBA00047942"/>
    </source>
</evidence>
<dbReference type="NCBIfam" id="NF033452">
    <property type="entry name" value="BREX_1_MTaseX"/>
    <property type="match status" value="1"/>
</dbReference>
<keyword evidence="8" id="KW-1185">Reference proteome</keyword>
<organism evidence="7 8">
    <name type="scientific">Bacteroides gallinaceum</name>
    <dbReference type="NCBI Taxonomy" id="1462571"/>
    <lineage>
        <taxon>Bacteria</taxon>
        <taxon>Pseudomonadati</taxon>
        <taxon>Bacteroidota</taxon>
        <taxon>Bacteroidia</taxon>
        <taxon>Bacteroidales</taxon>
        <taxon>Bacteroidaceae</taxon>
        <taxon>Bacteroides</taxon>
    </lineage>
</organism>
<dbReference type="EC" id="2.1.1.72" evidence="1"/>
<keyword evidence="3 7" id="KW-0808">Transferase</keyword>
<dbReference type="SUPFAM" id="SSF53335">
    <property type="entry name" value="S-adenosyl-L-methionine-dependent methyltransferases"/>
    <property type="match status" value="1"/>
</dbReference>
<keyword evidence="4" id="KW-0949">S-adenosyl-L-methionine</keyword>
<dbReference type="EMBL" id="JAUDEN010000024">
    <property type="protein sequence ID" value="MDM8325970.1"/>
    <property type="molecule type" value="Genomic_DNA"/>
</dbReference>
<dbReference type="InterPro" id="IPR011639">
    <property type="entry name" value="MethylTrfase_TaqI-like_dom"/>
</dbReference>
<dbReference type="GO" id="GO:0009007">
    <property type="term" value="F:site-specific DNA-methyltransferase (adenine-specific) activity"/>
    <property type="evidence" value="ECO:0007669"/>
    <property type="project" value="UniProtKB-EC"/>
</dbReference>
<dbReference type="Pfam" id="PF07669">
    <property type="entry name" value="Eco57I"/>
    <property type="match status" value="1"/>
</dbReference>
<comment type="caution">
    <text evidence="7">The sequence shown here is derived from an EMBL/GenBank/DDBJ whole genome shotgun (WGS) entry which is preliminary data.</text>
</comment>